<proteinExistence type="predicted"/>
<comment type="caution">
    <text evidence="1">The sequence shown here is derived from an EMBL/GenBank/DDBJ whole genome shotgun (WGS) entry which is preliminary data.</text>
</comment>
<keyword evidence="1" id="KW-0808">Transferase</keyword>
<reference evidence="1 2" key="1">
    <citation type="submission" date="2017-04" db="EMBL/GenBank/DDBJ databases">
        <title>The new phylogeny of genus Mycobacterium.</title>
        <authorList>
            <person name="Tortoli E."/>
            <person name="Trovato A."/>
            <person name="Cirillo D.M."/>
        </authorList>
    </citation>
    <scope>NUCLEOTIDE SEQUENCE [LARGE SCALE GENOMIC DNA]</scope>
    <source>
        <strain evidence="1 2">TBL 1200985</strain>
    </source>
</reference>
<dbReference type="GO" id="GO:0016740">
    <property type="term" value="F:transferase activity"/>
    <property type="evidence" value="ECO:0007669"/>
    <property type="project" value="UniProtKB-KW"/>
</dbReference>
<accession>A0A1X2LY74</accession>
<dbReference type="SUPFAM" id="SSF56399">
    <property type="entry name" value="ADP-ribosylation"/>
    <property type="match status" value="1"/>
</dbReference>
<dbReference type="EMBL" id="NCXP01000003">
    <property type="protein sequence ID" value="OSC42206.1"/>
    <property type="molecule type" value="Genomic_DNA"/>
</dbReference>
<sequence length="123" mass="13652">MRMTPRPAVLVHLCGVKEWSRARDRGEIRPEPGKPGFIHLSTLEQVHLPANRLYRGRTDLVLLYIDPAALDSPVRWEPGVPTDPQSMLFPHLYGPLPVRAVLKASAYPPGRDGAFPSAPQDPT</sequence>
<keyword evidence="2" id="KW-1185">Reference proteome</keyword>
<dbReference type="Pfam" id="PF06108">
    <property type="entry name" value="DUF952"/>
    <property type="match status" value="1"/>
</dbReference>
<dbReference type="RefSeq" id="WP_085323791.1">
    <property type="nucleotide sequence ID" value="NZ_NCXP01000003.1"/>
</dbReference>
<dbReference type="Gene3D" id="3.20.170.20">
    <property type="entry name" value="Protein of unknown function DUF952"/>
    <property type="match status" value="1"/>
</dbReference>
<dbReference type="OrthoDB" id="5638018at2"/>
<dbReference type="Proteomes" id="UP000193247">
    <property type="component" value="Unassembled WGS sequence"/>
</dbReference>
<gene>
    <name evidence="1" type="ORF">B8W66_04225</name>
</gene>
<evidence type="ECO:0000313" key="2">
    <source>
        <dbReference type="Proteomes" id="UP000193247"/>
    </source>
</evidence>
<name>A0A1X2LY74_9MYCO</name>
<dbReference type="PANTHER" id="PTHR34129">
    <property type="entry name" value="BLR1139 PROTEIN"/>
    <property type="match status" value="1"/>
</dbReference>
<protein>
    <submittedName>
        <fullName evidence="1">Glutathione S-transferase</fullName>
    </submittedName>
</protein>
<organism evidence="1 2">
    <name type="scientific">Mycobacterium decipiens</name>
    <dbReference type="NCBI Taxonomy" id="1430326"/>
    <lineage>
        <taxon>Bacteria</taxon>
        <taxon>Bacillati</taxon>
        <taxon>Actinomycetota</taxon>
        <taxon>Actinomycetes</taxon>
        <taxon>Mycobacteriales</taxon>
        <taxon>Mycobacteriaceae</taxon>
        <taxon>Mycobacterium</taxon>
    </lineage>
</organism>
<dbReference type="InterPro" id="IPR009297">
    <property type="entry name" value="DUF952"/>
</dbReference>
<dbReference type="PANTHER" id="PTHR34129:SF1">
    <property type="entry name" value="DUF952 DOMAIN-CONTAINING PROTEIN"/>
    <property type="match status" value="1"/>
</dbReference>
<evidence type="ECO:0000313" key="1">
    <source>
        <dbReference type="EMBL" id="OSC42206.1"/>
    </source>
</evidence>
<dbReference type="AlphaFoldDB" id="A0A1X2LY74"/>